<dbReference type="AlphaFoldDB" id="A0A1Y3GAU2"/>
<evidence type="ECO:0000313" key="2">
    <source>
        <dbReference type="EMBL" id="OUJ18529.1"/>
    </source>
</evidence>
<keyword evidence="1" id="KW-1133">Transmembrane helix</keyword>
<evidence type="ECO:0000313" key="3">
    <source>
        <dbReference type="Proteomes" id="UP000195137"/>
    </source>
</evidence>
<accession>A0A1Y3GAU2</accession>
<protein>
    <submittedName>
        <fullName evidence="2">Uncharacterized protein</fullName>
    </submittedName>
</protein>
<feature type="transmembrane region" description="Helical" evidence="1">
    <location>
        <begin position="32"/>
        <end position="50"/>
    </location>
</feature>
<name>A0A1Y3GAU2_9EURY</name>
<sequence length="60" mass="6762">MILGLIFLAPTLSVSAIDSFLGLNLIYETNIINIIIIATIVFLLLIYYATREENSKIFKN</sequence>
<dbReference type="Proteomes" id="UP000195137">
    <property type="component" value="Unassembled WGS sequence"/>
</dbReference>
<keyword evidence="1" id="KW-0812">Transmembrane</keyword>
<dbReference type="EMBL" id="MRZU01000004">
    <property type="protein sequence ID" value="OUJ18529.1"/>
    <property type="molecule type" value="Genomic_DNA"/>
</dbReference>
<comment type="caution">
    <text evidence="2">The sequence shown here is derived from an EMBL/GenBank/DDBJ whole genome shotgun (WGS) entry which is preliminary data.</text>
</comment>
<reference evidence="2 3" key="1">
    <citation type="submission" date="2016-12" db="EMBL/GenBank/DDBJ databases">
        <title>Discovery of methanogenic haloarchaea.</title>
        <authorList>
            <person name="Sorokin D.Y."/>
            <person name="Makarova K.S."/>
            <person name="Abbas B."/>
            <person name="Ferrer M."/>
            <person name="Golyshin P.N."/>
        </authorList>
    </citation>
    <scope>NUCLEOTIDE SEQUENCE [LARGE SCALE GENOMIC DNA]</scope>
    <source>
        <strain evidence="2">AMET1</strain>
    </source>
</reference>
<dbReference type="RefSeq" id="WP_086637796.1">
    <property type="nucleotide sequence ID" value="NZ_MRZU01000004.1"/>
</dbReference>
<proteinExistence type="predicted"/>
<evidence type="ECO:0000256" key="1">
    <source>
        <dbReference type="SAM" id="Phobius"/>
    </source>
</evidence>
<organism evidence="2 3">
    <name type="scientific">Methanonatronarchaeum thermophilum</name>
    <dbReference type="NCBI Taxonomy" id="1927129"/>
    <lineage>
        <taxon>Archaea</taxon>
        <taxon>Methanobacteriati</taxon>
        <taxon>Methanobacteriota</taxon>
        <taxon>Methanonatronarchaeia</taxon>
        <taxon>Methanonatronarchaeales</taxon>
        <taxon>Methanonatronarchaeaceae</taxon>
        <taxon>Methanonatronarchaeum</taxon>
    </lineage>
</organism>
<keyword evidence="1" id="KW-0472">Membrane</keyword>
<keyword evidence="3" id="KW-1185">Reference proteome</keyword>
<gene>
    <name evidence="2" type="ORF">AMET1_1448</name>
</gene>